<dbReference type="Proteomes" id="UP001165143">
    <property type="component" value="Unassembled WGS sequence"/>
</dbReference>
<feature type="region of interest" description="Disordered" evidence="1">
    <location>
        <begin position="13"/>
        <end position="57"/>
    </location>
</feature>
<evidence type="ECO:0000313" key="3">
    <source>
        <dbReference type="Proteomes" id="UP001165143"/>
    </source>
</evidence>
<feature type="compositionally biased region" description="Pro residues" evidence="1">
    <location>
        <begin position="48"/>
        <end position="57"/>
    </location>
</feature>
<name>A0A9W6PLD1_9ACTN</name>
<dbReference type="AlphaFoldDB" id="A0A9W6PLD1"/>
<evidence type="ECO:0000313" key="2">
    <source>
        <dbReference type="EMBL" id="GLW56902.1"/>
    </source>
</evidence>
<reference evidence="2" key="1">
    <citation type="submission" date="2023-02" db="EMBL/GenBank/DDBJ databases">
        <title>Kitasatospora phosalacinea NBRC 14362.</title>
        <authorList>
            <person name="Ichikawa N."/>
            <person name="Sato H."/>
            <person name="Tonouchi N."/>
        </authorList>
    </citation>
    <scope>NUCLEOTIDE SEQUENCE</scope>
    <source>
        <strain evidence="2">NBRC 14362</strain>
    </source>
</reference>
<gene>
    <name evidence="2" type="ORF">Kpho01_49130</name>
</gene>
<proteinExistence type="predicted"/>
<feature type="compositionally biased region" description="Basic and acidic residues" evidence="1">
    <location>
        <begin position="13"/>
        <end position="33"/>
    </location>
</feature>
<sequence length="57" mass="6210">MLPEGVALLLREDARRDLPPELRETAHGLRADRTGPPGRPARALTPRHPSPPVRTAA</sequence>
<protein>
    <submittedName>
        <fullName evidence="2">Uncharacterized protein</fullName>
    </submittedName>
</protein>
<accession>A0A9W6PLD1</accession>
<evidence type="ECO:0000256" key="1">
    <source>
        <dbReference type="SAM" id="MobiDB-lite"/>
    </source>
</evidence>
<comment type="caution">
    <text evidence="2">The sequence shown here is derived from an EMBL/GenBank/DDBJ whole genome shotgun (WGS) entry which is preliminary data.</text>
</comment>
<dbReference type="EMBL" id="BSRX01000032">
    <property type="protein sequence ID" value="GLW56902.1"/>
    <property type="molecule type" value="Genomic_DNA"/>
</dbReference>
<organism evidence="2 3">
    <name type="scientific">Kitasatospora phosalacinea</name>
    <dbReference type="NCBI Taxonomy" id="2065"/>
    <lineage>
        <taxon>Bacteria</taxon>
        <taxon>Bacillati</taxon>
        <taxon>Actinomycetota</taxon>
        <taxon>Actinomycetes</taxon>
        <taxon>Kitasatosporales</taxon>
        <taxon>Streptomycetaceae</taxon>
        <taxon>Kitasatospora</taxon>
    </lineage>
</organism>